<accession>A0ABT2K3Q7</accession>
<evidence type="ECO:0000313" key="2">
    <source>
        <dbReference type="EMBL" id="MCT2594259.1"/>
    </source>
</evidence>
<dbReference type="PANTHER" id="PTHR33877">
    <property type="entry name" value="SLL1193 PROTEIN"/>
    <property type="match status" value="1"/>
</dbReference>
<dbReference type="Proteomes" id="UP001156389">
    <property type="component" value="Unassembled WGS sequence"/>
</dbReference>
<evidence type="ECO:0000313" key="3">
    <source>
        <dbReference type="Proteomes" id="UP001156389"/>
    </source>
</evidence>
<dbReference type="InterPro" id="IPR052892">
    <property type="entry name" value="NA-targeting_endonuclease"/>
</dbReference>
<feature type="domain" description="HNH nuclease" evidence="1">
    <location>
        <begin position="116"/>
        <end position="165"/>
    </location>
</feature>
<name>A0ABT2K3Q7_9ACTN</name>
<proteinExistence type="predicted"/>
<keyword evidence="2" id="KW-0378">Hydrolase</keyword>
<sequence length="179" mass="20295">MPVAKRCSGCRGTKPVGEFSKHKARDDGRQSYCKSCMRETCAAWYAVNKDRERETSAAWYAVNKERARETSAVWRAANKERARENLARWQRENRDRVREHNARRRARKAQVCTEPYDRAALFARWSHTCCYCSSPATDVEHITPISKGGDDILSNVTVACAACNSSKGAKTLAQWAVTF</sequence>
<gene>
    <name evidence="2" type="ORF">LHJ74_30865</name>
</gene>
<dbReference type="SMART" id="SM00507">
    <property type="entry name" value="HNHc"/>
    <property type="match status" value="1"/>
</dbReference>
<dbReference type="InterPro" id="IPR029471">
    <property type="entry name" value="HNH_5"/>
</dbReference>
<keyword evidence="3" id="KW-1185">Reference proteome</keyword>
<organism evidence="2 3">
    <name type="scientific">Streptomyces gossypii</name>
    <dbReference type="NCBI Taxonomy" id="2883101"/>
    <lineage>
        <taxon>Bacteria</taxon>
        <taxon>Bacillati</taxon>
        <taxon>Actinomycetota</taxon>
        <taxon>Actinomycetes</taxon>
        <taxon>Kitasatosporales</taxon>
        <taxon>Streptomycetaceae</taxon>
        <taxon>Streptomyces</taxon>
    </lineage>
</organism>
<dbReference type="RefSeq" id="WP_260221588.1">
    <property type="nucleotide sequence ID" value="NZ_JAJAGO010000019.1"/>
</dbReference>
<protein>
    <submittedName>
        <fullName evidence="2">HNH endonuclease</fullName>
    </submittedName>
</protein>
<dbReference type="InterPro" id="IPR003615">
    <property type="entry name" value="HNH_nuc"/>
</dbReference>
<dbReference type="GO" id="GO:0004519">
    <property type="term" value="F:endonuclease activity"/>
    <property type="evidence" value="ECO:0007669"/>
    <property type="project" value="UniProtKB-KW"/>
</dbReference>
<keyword evidence="2" id="KW-0540">Nuclease</keyword>
<dbReference type="EMBL" id="JAJAGO010000019">
    <property type="protein sequence ID" value="MCT2594259.1"/>
    <property type="molecule type" value="Genomic_DNA"/>
</dbReference>
<reference evidence="2 3" key="1">
    <citation type="submission" date="2021-10" db="EMBL/GenBank/DDBJ databases">
        <title>Streptomyces gossypii sp. nov., isolated from soil collected from cotton field.</title>
        <authorList>
            <person name="Ge X."/>
            <person name="Chen X."/>
            <person name="Liu W."/>
        </authorList>
    </citation>
    <scope>NUCLEOTIDE SEQUENCE [LARGE SCALE GENOMIC DNA]</scope>
    <source>
        <strain evidence="2 3">N2-109</strain>
    </source>
</reference>
<keyword evidence="2" id="KW-0255">Endonuclease</keyword>
<comment type="caution">
    <text evidence="2">The sequence shown here is derived from an EMBL/GenBank/DDBJ whole genome shotgun (WGS) entry which is preliminary data.</text>
</comment>
<dbReference type="PANTHER" id="PTHR33877:SF2">
    <property type="entry name" value="OS07G0170200 PROTEIN"/>
    <property type="match status" value="1"/>
</dbReference>
<evidence type="ECO:0000259" key="1">
    <source>
        <dbReference type="SMART" id="SM00507"/>
    </source>
</evidence>
<dbReference type="Pfam" id="PF14279">
    <property type="entry name" value="HNH_5"/>
    <property type="match status" value="1"/>
</dbReference>
<dbReference type="Gene3D" id="1.10.30.50">
    <property type="match status" value="1"/>
</dbReference>
<dbReference type="CDD" id="cd00085">
    <property type="entry name" value="HNHc"/>
    <property type="match status" value="1"/>
</dbReference>